<evidence type="ECO:0000256" key="4">
    <source>
        <dbReference type="PROSITE-ProRule" id="PRU00473"/>
    </source>
</evidence>
<dbReference type="GO" id="GO:0009279">
    <property type="term" value="C:cell outer membrane"/>
    <property type="evidence" value="ECO:0007669"/>
    <property type="project" value="UniProtKB-SubCell"/>
</dbReference>
<name>A0AAP2GJF8_9BACT</name>
<dbReference type="InterPro" id="IPR050330">
    <property type="entry name" value="Bact_OuterMem_StrucFunc"/>
</dbReference>
<gene>
    <name evidence="7" type="ORF">KK083_13860</name>
</gene>
<protein>
    <submittedName>
        <fullName evidence="7">OmpA family protein</fullName>
    </submittedName>
</protein>
<dbReference type="InterPro" id="IPR006664">
    <property type="entry name" value="OMP_bac"/>
</dbReference>
<reference evidence="7 8" key="1">
    <citation type="submission" date="2021-05" db="EMBL/GenBank/DDBJ databases">
        <title>A Polyphasic approach of four new species of the genus Ohtaekwangia: Ohtaekwangia histidinii sp. nov., Ohtaekwangia cretensis sp. nov., Ohtaekwangia indiensis sp. nov., Ohtaekwangia reichenbachii sp. nov. from diverse environment.</title>
        <authorList>
            <person name="Octaviana S."/>
        </authorList>
    </citation>
    <scope>NUCLEOTIDE SEQUENCE [LARGE SCALE GENOMIC DNA]</scope>
    <source>
        <strain evidence="7 8">PWU4</strain>
    </source>
</reference>
<dbReference type="PANTHER" id="PTHR30329:SF21">
    <property type="entry name" value="LIPOPROTEIN YIAD-RELATED"/>
    <property type="match status" value="1"/>
</dbReference>
<dbReference type="Pfam" id="PF00691">
    <property type="entry name" value="OmpA"/>
    <property type="match status" value="1"/>
</dbReference>
<dbReference type="Gene3D" id="3.30.1330.60">
    <property type="entry name" value="OmpA-like domain"/>
    <property type="match status" value="1"/>
</dbReference>
<evidence type="ECO:0000259" key="6">
    <source>
        <dbReference type="PROSITE" id="PS51123"/>
    </source>
</evidence>
<accession>A0AAP2GJF8</accession>
<keyword evidence="3" id="KW-0998">Cell outer membrane</keyword>
<evidence type="ECO:0000313" key="8">
    <source>
        <dbReference type="Proteomes" id="UP001319200"/>
    </source>
</evidence>
<keyword evidence="8" id="KW-1185">Reference proteome</keyword>
<dbReference type="RefSeq" id="WP_254163846.1">
    <property type="nucleotide sequence ID" value="NZ_JAHESF010000012.1"/>
</dbReference>
<dbReference type="EMBL" id="JAHESF010000012">
    <property type="protein sequence ID" value="MBT1697974.1"/>
    <property type="molecule type" value="Genomic_DNA"/>
</dbReference>
<dbReference type="SUPFAM" id="SSF103088">
    <property type="entry name" value="OmpA-like"/>
    <property type="match status" value="1"/>
</dbReference>
<dbReference type="PROSITE" id="PS51123">
    <property type="entry name" value="OMPA_2"/>
    <property type="match status" value="1"/>
</dbReference>
<dbReference type="PRINTS" id="PR01021">
    <property type="entry name" value="OMPADOMAIN"/>
</dbReference>
<dbReference type="InterPro" id="IPR036737">
    <property type="entry name" value="OmpA-like_sf"/>
</dbReference>
<evidence type="ECO:0000313" key="7">
    <source>
        <dbReference type="EMBL" id="MBT1697974.1"/>
    </source>
</evidence>
<proteinExistence type="predicted"/>
<feature type="chain" id="PRO_5042903378" evidence="5">
    <location>
        <begin position="19"/>
        <end position="367"/>
    </location>
</feature>
<dbReference type="InterPro" id="IPR006665">
    <property type="entry name" value="OmpA-like"/>
</dbReference>
<organism evidence="7 8">
    <name type="scientific">Chryseosolibacter histidini</name>
    <dbReference type="NCBI Taxonomy" id="2782349"/>
    <lineage>
        <taxon>Bacteria</taxon>
        <taxon>Pseudomonadati</taxon>
        <taxon>Bacteroidota</taxon>
        <taxon>Cytophagia</taxon>
        <taxon>Cytophagales</taxon>
        <taxon>Chryseotaleaceae</taxon>
        <taxon>Chryseosolibacter</taxon>
    </lineage>
</organism>
<evidence type="ECO:0000256" key="3">
    <source>
        <dbReference type="ARBA" id="ARBA00023237"/>
    </source>
</evidence>
<evidence type="ECO:0000256" key="2">
    <source>
        <dbReference type="ARBA" id="ARBA00023136"/>
    </source>
</evidence>
<dbReference type="AlphaFoldDB" id="A0AAP2GJF8"/>
<dbReference type="Proteomes" id="UP001319200">
    <property type="component" value="Unassembled WGS sequence"/>
</dbReference>
<evidence type="ECO:0000256" key="5">
    <source>
        <dbReference type="SAM" id="SignalP"/>
    </source>
</evidence>
<keyword evidence="2 4" id="KW-0472">Membrane</keyword>
<keyword evidence="5" id="KW-0732">Signal</keyword>
<comment type="caution">
    <text evidence="7">The sequence shown here is derived from an EMBL/GenBank/DDBJ whole genome shotgun (WGS) entry which is preliminary data.</text>
</comment>
<feature type="signal peptide" evidence="5">
    <location>
        <begin position="1"/>
        <end position="18"/>
    </location>
</feature>
<dbReference type="PANTHER" id="PTHR30329">
    <property type="entry name" value="STATOR ELEMENT OF FLAGELLAR MOTOR COMPLEX"/>
    <property type="match status" value="1"/>
</dbReference>
<dbReference type="CDD" id="cd07185">
    <property type="entry name" value="OmpA_C-like"/>
    <property type="match status" value="1"/>
</dbReference>
<comment type="subcellular location">
    <subcellularLocation>
        <location evidence="1">Cell outer membrane</location>
    </subcellularLocation>
</comment>
<sequence length="367" mass="41731">MKQTIPLLMLAGAFCAQAQNLVPNPGFEEYEACPGNFSEAAHEFRVAPWRAAGTGTPDYFNACSDGEANVPHNWAGVSDAYDGHGYAGIYAWMDRDDPYREYLQCQLLQPLVKDSLYHIEFHYKLSSYSKYSIDRIGLLLTGKPLNERHDDELRFTPTLSVVRDSALTKTTGLWETASMEYKASGGEQYLVIGNFFSNEATRRYEIRFRPVSQVMLAHSAYYYIDGVSVVPKYRLSENVIAQLPPEFSPASATLNTTYVLKNLQFELNSYKLTPSSFYELDQVADVLIMNPKLKVQFFGHTDDQGSDQYNLRLSHNRAKTAGEYLKTLGINRNRIEVFGYGKQKPLIPETTDQARSVNRRVEIRFIR</sequence>
<evidence type="ECO:0000256" key="1">
    <source>
        <dbReference type="ARBA" id="ARBA00004442"/>
    </source>
</evidence>
<feature type="domain" description="OmpA-like" evidence="6">
    <location>
        <begin position="252"/>
        <end position="367"/>
    </location>
</feature>